<feature type="transmembrane region" description="Helical" evidence="6">
    <location>
        <begin position="316"/>
        <end position="334"/>
    </location>
</feature>
<evidence type="ECO:0000313" key="8">
    <source>
        <dbReference type="EMBL" id="QDU94234.1"/>
    </source>
</evidence>
<dbReference type="RefSeq" id="WP_145052298.1">
    <property type="nucleotide sequence ID" value="NZ_CP036433.1"/>
</dbReference>
<evidence type="ECO:0000256" key="3">
    <source>
        <dbReference type="ARBA" id="ARBA00022692"/>
    </source>
</evidence>
<keyword evidence="2" id="KW-1003">Cell membrane</keyword>
<feature type="transmembrane region" description="Helical" evidence="6">
    <location>
        <begin position="605"/>
        <end position="623"/>
    </location>
</feature>
<feature type="transmembrane region" description="Helical" evidence="6">
    <location>
        <begin position="199"/>
        <end position="218"/>
    </location>
</feature>
<reference evidence="8 9" key="1">
    <citation type="submission" date="2019-02" db="EMBL/GenBank/DDBJ databases">
        <title>Deep-cultivation of Planctomycetes and their phenomic and genomic characterization uncovers novel biology.</title>
        <authorList>
            <person name="Wiegand S."/>
            <person name="Jogler M."/>
            <person name="Boedeker C."/>
            <person name="Pinto D."/>
            <person name="Vollmers J."/>
            <person name="Rivas-Marin E."/>
            <person name="Kohn T."/>
            <person name="Peeters S.H."/>
            <person name="Heuer A."/>
            <person name="Rast P."/>
            <person name="Oberbeckmann S."/>
            <person name="Bunk B."/>
            <person name="Jeske O."/>
            <person name="Meyerdierks A."/>
            <person name="Storesund J.E."/>
            <person name="Kallscheuer N."/>
            <person name="Luecker S."/>
            <person name="Lage O.M."/>
            <person name="Pohl T."/>
            <person name="Merkel B.J."/>
            <person name="Hornburger P."/>
            <person name="Mueller R.-W."/>
            <person name="Bruemmer F."/>
            <person name="Labrenz M."/>
            <person name="Spormann A.M."/>
            <person name="Op den Camp H."/>
            <person name="Overmann J."/>
            <person name="Amann R."/>
            <person name="Jetten M.S.M."/>
            <person name="Mascher T."/>
            <person name="Medema M.H."/>
            <person name="Devos D.P."/>
            <person name="Kaster A.-K."/>
            <person name="Ovreas L."/>
            <person name="Rohde M."/>
            <person name="Galperin M.Y."/>
            <person name="Jogler C."/>
        </authorList>
    </citation>
    <scope>NUCLEOTIDE SEQUENCE [LARGE SCALE GENOMIC DNA]</scope>
    <source>
        <strain evidence="8 9">Pla85_3_4</strain>
    </source>
</reference>
<feature type="transmembrane region" description="Helical" evidence="6">
    <location>
        <begin position="346"/>
        <end position="365"/>
    </location>
</feature>
<evidence type="ECO:0000259" key="7">
    <source>
        <dbReference type="Pfam" id="PF03553"/>
    </source>
</evidence>
<feature type="transmembrane region" description="Helical" evidence="6">
    <location>
        <begin position="273"/>
        <end position="296"/>
    </location>
</feature>
<dbReference type="Pfam" id="PF03553">
    <property type="entry name" value="Na_H_antiporter"/>
    <property type="match status" value="2"/>
</dbReference>
<feature type="transmembrane region" description="Helical" evidence="6">
    <location>
        <begin position="69"/>
        <end position="89"/>
    </location>
</feature>
<dbReference type="GO" id="GO:0005886">
    <property type="term" value="C:plasma membrane"/>
    <property type="evidence" value="ECO:0007669"/>
    <property type="project" value="UniProtKB-SubCell"/>
</dbReference>
<evidence type="ECO:0000313" key="9">
    <source>
        <dbReference type="Proteomes" id="UP000317648"/>
    </source>
</evidence>
<gene>
    <name evidence="8" type="primary">mleN</name>
    <name evidence="8" type="ORF">Pla8534_20220</name>
</gene>
<accession>A0A518DQY5</accession>
<evidence type="ECO:0000256" key="6">
    <source>
        <dbReference type="SAM" id="Phobius"/>
    </source>
</evidence>
<organism evidence="8 9">
    <name type="scientific">Lignipirellula cremea</name>
    <dbReference type="NCBI Taxonomy" id="2528010"/>
    <lineage>
        <taxon>Bacteria</taxon>
        <taxon>Pseudomonadati</taxon>
        <taxon>Planctomycetota</taxon>
        <taxon>Planctomycetia</taxon>
        <taxon>Pirellulales</taxon>
        <taxon>Pirellulaceae</taxon>
        <taxon>Lignipirellula</taxon>
    </lineage>
</organism>
<evidence type="ECO:0000256" key="1">
    <source>
        <dbReference type="ARBA" id="ARBA00004651"/>
    </source>
</evidence>
<evidence type="ECO:0000256" key="5">
    <source>
        <dbReference type="ARBA" id="ARBA00023136"/>
    </source>
</evidence>
<feature type="transmembrane region" description="Helical" evidence="6">
    <location>
        <begin position="6"/>
        <end position="24"/>
    </location>
</feature>
<name>A0A518DQY5_9BACT</name>
<keyword evidence="5 6" id="KW-0472">Membrane</keyword>
<feature type="transmembrane region" description="Helical" evidence="6">
    <location>
        <begin position="110"/>
        <end position="131"/>
    </location>
</feature>
<dbReference type="AlphaFoldDB" id="A0A518DQY5"/>
<keyword evidence="9" id="KW-1185">Reference proteome</keyword>
<evidence type="ECO:0000256" key="2">
    <source>
        <dbReference type="ARBA" id="ARBA00022475"/>
    </source>
</evidence>
<feature type="domain" description="Na+/H+ antiporter NhaC-like C-terminal" evidence="7">
    <location>
        <begin position="159"/>
        <end position="368"/>
    </location>
</feature>
<proteinExistence type="predicted"/>
<feature type="transmembrane region" description="Helical" evidence="6">
    <location>
        <begin position="508"/>
        <end position="529"/>
    </location>
</feature>
<feature type="transmembrane region" description="Helical" evidence="6">
    <location>
        <begin position="629"/>
        <end position="646"/>
    </location>
</feature>
<dbReference type="OrthoDB" id="9762978at2"/>
<dbReference type="InterPro" id="IPR018461">
    <property type="entry name" value="Na/H_Antiport_NhaC-like_C"/>
</dbReference>
<keyword evidence="4 6" id="KW-1133">Transmembrane helix</keyword>
<sequence length="657" mass="68141">MPEHPFGWLSLAPPVIAIVLAMATRRVVVSLLAGVFAGSLILAHGNPILAVGDTLQNQLWVTLTSESKLYVAAFTLLMGAMVGVMNRCGSMRGLVDQVSVLARGRRSGQFIAWVLGLLVFFDDYANTILLGGTLRPLCDRLKISREKLAYLVDSTAAPVAGLALVSTWVAGEIGFVADGLAKLPGDQEWKPLEVFVGSIWYRFYVLYALLIVPMIGLLGRDFGPMLRAEQKAIGAAAAAPGEPESASDLAADELVQEDPTAPGPGVTSHWINAAAPVATTVAVIVYFLYASGRTAFPADASPSWMEIFGEANPNAALLWGALSGLLMATVLTLGQRLLSLAQLSSAAGAGASLMLPALLILWLASTLSVMTGNEPIRSVQEQETLAVSQVKAVALADAAHQTSLADTVGQLQAQGFDARQIGLGLKAAERDLSALPAAVDGKPEHQTLLLAAGLSPGEAEAGNAAAGTTGSSAGDPQASLAVLYPHRGMRLYTGDFLGGMLSGQLSPALLPTFIFLLAAVVAFATGTSWGTMGIIMPLAIPLTYAAIAGQREVLVDDPILLASIGSVLAGAIFGDHCSPISDTTVLSSQASGCHHIAHVWTQLPYALATAAVAVFCGTLPIGFGVPSAILLPLGAVTLLAIVWFFGKRADESSAEPL</sequence>
<feature type="domain" description="Na+/H+ antiporter NhaC-like C-terminal" evidence="7">
    <location>
        <begin position="493"/>
        <end position="614"/>
    </location>
</feature>
<protein>
    <submittedName>
        <fullName evidence="8">Malate-2H(+)/Na(+)-lactate antiporter</fullName>
    </submittedName>
</protein>
<keyword evidence="3 6" id="KW-0812">Transmembrane</keyword>
<dbReference type="PANTHER" id="PTHR43478">
    <property type="entry name" value="NA+/H+ ANTIPORTER-RELATED"/>
    <property type="match status" value="1"/>
</dbReference>
<comment type="subcellular location">
    <subcellularLocation>
        <location evidence="1">Cell membrane</location>
        <topology evidence="1">Multi-pass membrane protein</topology>
    </subcellularLocation>
</comment>
<evidence type="ECO:0000256" key="4">
    <source>
        <dbReference type="ARBA" id="ARBA00022989"/>
    </source>
</evidence>
<feature type="transmembrane region" description="Helical" evidence="6">
    <location>
        <begin position="31"/>
        <end position="49"/>
    </location>
</feature>
<dbReference type="Proteomes" id="UP000317648">
    <property type="component" value="Chromosome"/>
</dbReference>
<dbReference type="EMBL" id="CP036433">
    <property type="protein sequence ID" value="QDU94234.1"/>
    <property type="molecule type" value="Genomic_DNA"/>
</dbReference>
<dbReference type="KEGG" id="lcre:Pla8534_20220"/>
<dbReference type="PANTHER" id="PTHR43478:SF1">
    <property type="entry name" value="NA+_H+ ANTIPORTER NHAC-LIKE C-TERMINAL DOMAIN-CONTAINING PROTEIN"/>
    <property type="match status" value="1"/>
</dbReference>